<reference evidence="1 2" key="1">
    <citation type="journal article" date="2014" name="BMC Microbiol.">
        <title>Characterization, sequencing and comparative genomic analysis of vB_AbaM-IME-AB2, a novel lytic bacteriophage that infects multidrug-resistant Acinetobacter baumannii clinical isolates.</title>
        <authorList>
            <person name="Peng F."/>
            <person name="Mi Z."/>
            <person name="Huang Y."/>
            <person name="Yuan X."/>
            <person name="Niu W."/>
            <person name="Wang Y."/>
            <person name="Hua Y."/>
            <person name="Fan H."/>
            <person name="Bai C."/>
            <person name="Tong Y."/>
        </authorList>
    </citation>
    <scope>NUCLEOTIDE SEQUENCE [LARGE SCALE GENOMIC DNA]</scope>
</reference>
<proteinExistence type="predicted"/>
<evidence type="ECO:0000313" key="2">
    <source>
        <dbReference type="Proteomes" id="UP000009200"/>
    </source>
</evidence>
<dbReference type="EMBL" id="JX976549">
    <property type="protein sequence ID" value="AFV51491.1"/>
    <property type="molecule type" value="Genomic_DNA"/>
</dbReference>
<protein>
    <submittedName>
        <fullName evidence="1">Uncharacterized protein</fullName>
    </submittedName>
</protein>
<dbReference type="OrthoDB" id="24877at10239"/>
<organism evidence="1 2">
    <name type="scientific">Acinetobacter phage vB_AbaM-IME-AB2</name>
    <dbReference type="NCBI Taxonomy" id="1243183"/>
    <lineage>
        <taxon>Viruses</taxon>
        <taxon>Duplodnaviria</taxon>
        <taxon>Heunggongvirae</taxon>
        <taxon>Uroviricota</taxon>
        <taxon>Caudoviricetes</taxon>
        <taxon>Obolenskvirus</taxon>
        <taxon>Obolenskvirus AB2</taxon>
    </lineage>
</organism>
<dbReference type="Proteomes" id="UP000009200">
    <property type="component" value="Segment"/>
</dbReference>
<evidence type="ECO:0000313" key="1">
    <source>
        <dbReference type="EMBL" id="AFV51491.1"/>
    </source>
</evidence>
<name>K4NXS0_9CAUD</name>
<keyword evidence="2" id="KW-1185">Reference proteome</keyword>
<sequence>MAIYLNIEIDKEKLTKLCEIAIENFKKYEQNQLNDVDIDKCVDDYISAVLIYNTRLTKLIWR</sequence>
<accession>K4NXS0</accession>
<gene>
    <name evidence="1" type="ORF">AB2_07</name>
</gene>